<comment type="subcellular location">
    <subcellularLocation>
        <location evidence="1">Host cell membrane</location>
        <topology evidence="1">Single-pass type I membrane protein</topology>
    </subcellularLocation>
    <subcellularLocation>
        <location evidence="2">Host endomembrane system</location>
        <topology evidence="2">Peripheral membrane protein</topology>
    </subcellularLocation>
    <subcellularLocation>
        <location evidence="3">Virion membrane</location>
        <topology evidence="3">Single-pass type I membrane protein</topology>
    </subcellularLocation>
</comment>
<name>A0A8K1GCY3_9PASS</name>
<gene>
    <name evidence="15" type="ORF">HGM15179_011616</name>
</gene>
<evidence type="ECO:0000256" key="5">
    <source>
        <dbReference type="ARBA" id="ARBA00022581"/>
    </source>
</evidence>
<keyword evidence="10" id="KW-0564">Palmitate</keyword>
<protein>
    <recommendedName>
        <fullName evidence="17">Envelope polyprotein</fullName>
    </recommendedName>
</protein>
<evidence type="ECO:0000256" key="4">
    <source>
        <dbReference type="ARBA" id="ARBA00022511"/>
    </source>
</evidence>
<keyword evidence="5" id="KW-0945">Host-virus interaction</keyword>
<dbReference type="Gene3D" id="1.10.287.210">
    <property type="match status" value="1"/>
</dbReference>
<evidence type="ECO:0000256" key="7">
    <source>
        <dbReference type="ARBA" id="ARBA00022870"/>
    </source>
</evidence>
<keyword evidence="7" id="KW-1043">Host membrane</keyword>
<evidence type="ECO:0000256" key="13">
    <source>
        <dbReference type="ARBA" id="ARBA00023288"/>
    </source>
</evidence>
<evidence type="ECO:0000256" key="11">
    <source>
        <dbReference type="ARBA" id="ARBA00023157"/>
    </source>
</evidence>
<keyword evidence="4" id="KW-1032">Host cell membrane</keyword>
<evidence type="ECO:0008006" key="17">
    <source>
        <dbReference type="Google" id="ProtNLM"/>
    </source>
</evidence>
<keyword evidence="6 14" id="KW-0812">Transmembrane</keyword>
<dbReference type="SUPFAM" id="SSF58069">
    <property type="entry name" value="Virus ectodomain"/>
    <property type="match status" value="1"/>
</dbReference>
<evidence type="ECO:0000256" key="10">
    <source>
        <dbReference type="ARBA" id="ARBA00023139"/>
    </source>
</evidence>
<keyword evidence="9 14" id="KW-0472">Membrane</keyword>
<evidence type="ECO:0000256" key="14">
    <source>
        <dbReference type="SAM" id="Phobius"/>
    </source>
</evidence>
<dbReference type="InterPro" id="IPR005166">
    <property type="entry name" value="RSV_p95_env"/>
</dbReference>
<accession>A0A8K1GCY3</accession>
<keyword evidence="8 14" id="KW-1133">Transmembrane helix</keyword>
<evidence type="ECO:0000256" key="1">
    <source>
        <dbReference type="ARBA" id="ARBA00004402"/>
    </source>
</evidence>
<evidence type="ECO:0000313" key="16">
    <source>
        <dbReference type="Proteomes" id="UP000796761"/>
    </source>
</evidence>
<evidence type="ECO:0000256" key="6">
    <source>
        <dbReference type="ARBA" id="ARBA00022692"/>
    </source>
</evidence>
<evidence type="ECO:0000256" key="12">
    <source>
        <dbReference type="ARBA" id="ARBA00023180"/>
    </source>
</evidence>
<dbReference type="EMBL" id="SWJQ01000366">
    <property type="protein sequence ID" value="TRZ15505.1"/>
    <property type="molecule type" value="Genomic_DNA"/>
</dbReference>
<dbReference type="PANTHER" id="PTHR10424:SF81">
    <property type="entry name" value="ERVV2 PROTEIN"/>
    <property type="match status" value="1"/>
</dbReference>
<dbReference type="Pfam" id="PF00429">
    <property type="entry name" value="TLV_coat"/>
    <property type="match status" value="1"/>
</dbReference>
<dbReference type="AlphaFoldDB" id="A0A8K1GCY3"/>
<evidence type="ECO:0000256" key="3">
    <source>
        <dbReference type="ARBA" id="ARBA00004563"/>
    </source>
</evidence>
<dbReference type="PANTHER" id="PTHR10424">
    <property type="entry name" value="VIRAL ENVELOPE PROTEIN"/>
    <property type="match status" value="1"/>
</dbReference>
<evidence type="ECO:0000256" key="2">
    <source>
        <dbReference type="ARBA" id="ARBA00004531"/>
    </source>
</evidence>
<organism evidence="15 16">
    <name type="scientific">Zosterops borbonicus</name>
    <dbReference type="NCBI Taxonomy" id="364589"/>
    <lineage>
        <taxon>Eukaryota</taxon>
        <taxon>Metazoa</taxon>
        <taxon>Chordata</taxon>
        <taxon>Craniata</taxon>
        <taxon>Vertebrata</taxon>
        <taxon>Euteleostomi</taxon>
        <taxon>Archelosauria</taxon>
        <taxon>Archosauria</taxon>
        <taxon>Dinosauria</taxon>
        <taxon>Saurischia</taxon>
        <taxon>Theropoda</taxon>
        <taxon>Coelurosauria</taxon>
        <taxon>Aves</taxon>
        <taxon>Neognathae</taxon>
        <taxon>Neoaves</taxon>
        <taxon>Telluraves</taxon>
        <taxon>Australaves</taxon>
        <taxon>Passeriformes</taxon>
        <taxon>Sylvioidea</taxon>
        <taxon>Zosteropidae</taxon>
        <taxon>Zosterops</taxon>
    </lineage>
</organism>
<comment type="caution">
    <text evidence="15">The sequence shown here is derived from an EMBL/GenBank/DDBJ whole genome shotgun (WGS) entry which is preliminary data.</text>
</comment>
<keyword evidence="13" id="KW-0449">Lipoprotein</keyword>
<reference evidence="15" key="1">
    <citation type="submission" date="2019-04" db="EMBL/GenBank/DDBJ databases">
        <title>Genome assembly of Zosterops borbonicus 15179.</title>
        <authorList>
            <person name="Leroy T."/>
            <person name="Anselmetti Y."/>
            <person name="Tilak M.-K."/>
            <person name="Nabholz B."/>
        </authorList>
    </citation>
    <scope>NUCLEOTIDE SEQUENCE</scope>
    <source>
        <strain evidence="15">HGM_15179</strain>
        <tissue evidence="15">Muscle</tissue>
    </source>
</reference>
<keyword evidence="12" id="KW-0325">Glycoprotein</keyword>
<evidence type="ECO:0000313" key="15">
    <source>
        <dbReference type="EMBL" id="TRZ15505.1"/>
    </source>
</evidence>
<sequence>MAMGQDHICLSQGSAQDPIASCLVGIPFQESELPPELLQWKEEFNKKPSPELSRKYSIDRPAWWRDPLILGDRSTGRPRLQKLTVPPLPVTNPLSLWKDWISTNVFPVSPDELQELELLGSSPAIYCVQFVFTPLPQEAKRFQNLLQINKAYYTTPWCKHIAHVEMASTLMYKPLTLPKGTFLICGDRAFNGIPSRLLGGPCTLGRLSLLTPNKTMIMDRIVKNSTAHAIQKRDLTDLDPDCESDIIHWSKAKATAITVFLPWVSVAKSLGELGRLECWVAKQANVTSTALSGLLADEEITRKATLQNRAAIDYILLLHHHTCEEFEGLCCFNLSSKAENVRQSIQKLKDMVHTIKQESKDFWDSLFGNWGLTGWLNSLVKSIVIILFILLMIGITCGVIRRFTARMITNATSALSVNQVWATAPRAEEIEMEEFSSPEEALNAMDPESYLPEEHWPPTNAEQMTNQRWFAECYPDSDYLPPPQTFFYGERHFQN</sequence>
<evidence type="ECO:0000256" key="9">
    <source>
        <dbReference type="ARBA" id="ARBA00023136"/>
    </source>
</evidence>
<dbReference type="Pfam" id="PF03708">
    <property type="entry name" value="Avian_gp85"/>
    <property type="match status" value="1"/>
</dbReference>
<proteinExistence type="predicted"/>
<evidence type="ECO:0000256" key="8">
    <source>
        <dbReference type="ARBA" id="ARBA00022989"/>
    </source>
</evidence>
<feature type="transmembrane region" description="Helical" evidence="14">
    <location>
        <begin position="379"/>
        <end position="400"/>
    </location>
</feature>
<keyword evidence="11" id="KW-1015">Disulfide bond</keyword>
<keyword evidence="16" id="KW-1185">Reference proteome</keyword>
<dbReference type="InterPro" id="IPR018154">
    <property type="entry name" value="TLV/ENV_coat_polyprotein"/>
</dbReference>
<dbReference type="Proteomes" id="UP000796761">
    <property type="component" value="Unassembled WGS sequence"/>
</dbReference>
<dbReference type="OrthoDB" id="9838443at2759"/>